<dbReference type="AlphaFoldDB" id="A0A561TLJ0"/>
<name>A0A561TLJ0_9ACTN</name>
<evidence type="ECO:0008006" key="5">
    <source>
        <dbReference type="Google" id="ProtNLM"/>
    </source>
</evidence>
<proteinExistence type="predicted"/>
<accession>A0A561TLJ0</accession>
<sequence>MPRRPGRPSATSVVPSRRVVAVWAGLCLGGLAATSALTADPSGDAPGPPGGEPSPGTPYAVGCREIADEVEQARAEAERERREALDPSAGPAPGDRTLTATVVPEECADVLRDRGLTPAP</sequence>
<feature type="signal peptide" evidence="2">
    <location>
        <begin position="1"/>
        <end position="38"/>
    </location>
</feature>
<dbReference type="RefSeq" id="WP_145869656.1">
    <property type="nucleotide sequence ID" value="NZ_BNCE01000017.1"/>
</dbReference>
<keyword evidence="2" id="KW-0732">Signal</keyword>
<evidence type="ECO:0000313" key="3">
    <source>
        <dbReference type="EMBL" id="TWF87961.1"/>
    </source>
</evidence>
<dbReference type="OrthoDB" id="4292578at2"/>
<comment type="caution">
    <text evidence="3">The sequence shown here is derived from an EMBL/GenBank/DDBJ whole genome shotgun (WGS) entry which is preliminary data.</text>
</comment>
<keyword evidence="4" id="KW-1185">Reference proteome</keyword>
<protein>
    <recommendedName>
        <fullName evidence="5">Secreted protein</fullName>
    </recommendedName>
</protein>
<reference evidence="3 4" key="1">
    <citation type="submission" date="2019-06" db="EMBL/GenBank/DDBJ databases">
        <title>Sequencing the genomes of 1000 actinobacteria strains.</title>
        <authorList>
            <person name="Klenk H.-P."/>
        </authorList>
    </citation>
    <scope>NUCLEOTIDE SEQUENCE [LARGE SCALE GENOMIC DNA]</scope>
    <source>
        <strain evidence="3 4">DSM 41695</strain>
    </source>
</reference>
<organism evidence="3 4">
    <name type="scientific">Streptomyces capillispiralis</name>
    <dbReference type="NCBI Taxonomy" id="68182"/>
    <lineage>
        <taxon>Bacteria</taxon>
        <taxon>Bacillati</taxon>
        <taxon>Actinomycetota</taxon>
        <taxon>Actinomycetes</taxon>
        <taxon>Kitasatosporales</taxon>
        <taxon>Streptomycetaceae</taxon>
        <taxon>Streptomyces</taxon>
    </lineage>
</organism>
<dbReference type="EMBL" id="VIWV01000001">
    <property type="protein sequence ID" value="TWF87961.1"/>
    <property type="molecule type" value="Genomic_DNA"/>
</dbReference>
<gene>
    <name evidence="3" type="ORF">FHX78_114979</name>
</gene>
<feature type="compositionally biased region" description="Basic and acidic residues" evidence="1">
    <location>
        <begin position="65"/>
        <end position="85"/>
    </location>
</feature>
<evidence type="ECO:0000256" key="2">
    <source>
        <dbReference type="SAM" id="SignalP"/>
    </source>
</evidence>
<feature type="region of interest" description="Disordered" evidence="1">
    <location>
        <begin position="36"/>
        <end position="103"/>
    </location>
</feature>
<feature type="chain" id="PRO_5022189346" description="Secreted protein" evidence="2">
    <location>
        <begin position="39"/>
        <end position="120"/>
    </location>
</feature>
<feature type="compositionally biased region" description="Low complexity" evidence="1">
    <location>
        <begin position="36"/>
        <end position="45"/>
    </location>
</feature>
<feature type="compositionally biased region" description="Pro residues" evidence="1">
    <location>
        <begin position="46"/>
        <end position="56"/>
    </location>
</feature>
<evidence type="ECO:0000256" key="1">
    <source>
        <dbReference type="SAM" id="MobiDB-lite"/>
    </source>
</evidence>
<evidence type="ECO:0000313" key="4">
    <source>
        <dbReference type="Proteomes" id="UP000316603"/>
    </source>
</evidence>
<dbReference type="Proteomes" id="UP000316603">
    <property type="component" value="Unassembled WGS sequence"/>
</dbReference>